<reference evidence="2" key="2">
    <citation type="submission" date="2021-04" db="EMBL/GenBank/DDBJ databases">
        <title>Isolation and characterization of a novel species of the genus Sulfurimonas.</title>
        <authorList>
            <person name="Fukui M."/>
        </authorList>
    </citation>
    <scope>NUCLEOTIDE SEQUENCE</scope>
    <source>
        <strain evidence="2">H1576</strain>
    </source>
</reference>
<dbReference type="SUPFAM" id="SSF51905">
    <property type="entry name" value="FAD/NAD(P)-binding domain"/>
    <property type="match status" value="2"/>
</dbReference>
<protein>
    <submittedName>
        <fullName evidence="2">NAD(P)/FAD-dependent oxidoreductase</fullName>
    </submittedName>
</protein>
<organism evidence="2 3">
    <name type="scientific">Sulfurimonas aquatica</name>
    <dbReference type="NCBI Taxonomy" id="2672570"/>
    <lineage>
        <taxon>Bacteria</taxon>
        <taxon>Pseudomonadati</taxon>
        <taxon>Campylobacterota</taxon>
        <taxon>Epsilonproteobacteria</taxon>
        <taxon>Campylobacterales</taxon>
        <taxon>Sulfurimonadaceae</taxon>
        <taxon>Sulfurimonas</taxon>
    </lineage>
</organism>
<keyword evidence="3" id="KW-1185">Reference proteome</keyword>
<dbReference type="GO" id="GO:0070224">
    <property type="term" value="F:sulfide:quinone oxidoreductase activity"/>
    <property type="evidence" value="ECO:0007669"/>
    <property type="project" value="TreeGrafter"/>
</dbReference>
<dbReference type="PROSITE" id="PS51318">
    <property type="entry name" value="TAT"/>
    <property type="match status" value="1"/>
</dbReference>
<dbReference type="InterPro" id="IPR015904">
    <property type="entry name" value="Sulphide_quinone_reductase"/>
</dbReference>
<evidence type="ECO:0000313" key="2">
    <source>
        <dbReference type="EMBL" id="QSZ43003.1"/>
    </source>
</evidence>
<dbReference type="PANTHER" id="PTHR10632">
    <property type="entry name" value="SULFIDE:QUINONE OXIDOREDUCTASE"/>
    <property type="match status" value="1"/>
</dbReference>
<dbReference type="EMBL" id="CP046072">
    <property type="protein sequence ID" value="QSZ43003.1"/>
    <property type="molecule type" value="Genomic_DNA"/>
</dbReference>
<gene>
    <name evidence="2" type="ORF">GJV85_13110</name>
</gene>
<feature type="domain" description="FAD/NAD(P)-binding" evidence="1">
    <location>
        <begin position="57"/>
        <end position="181"/>
    </location>
</feature>
<dbReference type="GO" id="GO:0070221">
    <property type="term" value="P:sulfide oxidation, using sulfide:quinone oxidoreductase"/>
    <property type="evidence" value="ECO:0007669"/>
    <property type="project" value="TreeGrafter"/>
</dbReference>
<dbReference type="Proteomes" id="UP000671852">
    <property type="component" value="Chromosome"/>
</dbReference>
<dbReference type="GO" id="GO:0071949">
    <property type="term" value="F:FAD binding"/>
    <property type="evidence" value="ECO:0007669"/>
    <property type="project" value="TreeGrafter"/>
</dbReference>
<dbReference type="RefSeq" id="WP_207561817.1">
    <property type="nucleotide sequence ID" value="NZ_CP046072.1"/>
</dbReference>
<dbReference type="InterPro" id="IPR036188">
    <property type="entry name" value="FAD/NAD-bd_sf"/>
</dbReference>
<dbReference type="PANTHER" id="PTHR10632:SF2">
    <property type="entry name" value="SULFIDE:QUINONE OXIDOREDUCTASE, MITOCHONDRIAL"/>
    <property type="match status" value="1"/>
</dbReference>
<dbReference type="KEGG" id="saqt:GJV85_13110"/>
<name>A0A975B2M0_9BACT</name>
<proteinExistence type="predicted"/>
<evidence type="ECO:0000313" key="3">
    <source>
        <dbReference type="Proteomes" id="UP000671852"/>
    </source>
</evidence>
<accession>A0A975B2M0</accession>
<sequence length="475" mass="52973">MKNNIFEDLKQKVDSDKSHMSRRDALKFMGISPIAASVLATTTTSSVANASEDVQGKIVIVGGGAGGIMALSRLSSTIKNPDITIIAPNEVHLYQPGQVFVGAGEMKVEDLKIDNNNYIDQDKVTWVKDEVATFDADNNLVVTRAGKEIKYDVLVVASGIQYHYEQIKGLKEEDIGTNGITSVYLSDLEKGTAVGATATWDWFNELKEAAKTKKPKVIYTQPNTPIKCGGAPQKMLYLSADFLKQDGLSAEYSFVSSKKELFHLPEVDKALHEVQSGYDKITSMFKHHLNSIDVKAKKATFIHAYEKEVYDEDMEETEVVSFADKVVMDYDFIHIVPPMSPVDSVVKSKLINDAGWLDVDKNSLQHKRYKNVFGIGDVCGIPMGKTGGSARHHGPILVDNIISFMKKEEPKAIFDGYTVCPIKTQYGKIMMAEFNYDGPAPSFPLAIDQSRWVWWAFDLYMLKPMYQYLMLPGRM</sequence>
<reference evidence="2" key="1">
    <citation type="submission" date="2019-11" db="EMBL/GenBank/DDBJ databases">
        <authorList>
            <person name="Kojima H."/>
        </authorList>
    </citation>
    <scope>NUCLEOTIDE SEQUENCE</scope>
    <source>
        <strain evidence="2">H1576</strain>
    </source>
</reference>
<dbReference type="InterPro" id="IPR023753">
    <property type="entry name" value="FAD/NAD-binding_dom"/>
</dbReference>
<dbReference type="Pfam" id="PF07992">
    <property type="entry name" value="Pyr_redox_2"/>
    <property type="match status" value="1"/>
</dbReference>
<evidence type="ECO:0000259" key="1">
    <source>
        <dbReference type="Pfam" id="PF07992"/>
    </source>
</evidence>
<dbReference type="AlphaFoldDB" id="A0A975B2M0"/>
<dbReference type="InterPro" id="IPR006311">
    <property type="entry name" value="TAT_signal"/>
</dbReference>
<dbReference type="Gene3D" id="3.50.50.60">
    <property type="entry name" value="FAD/NAD(P)-binding domain"/>
    <property type="match status" value="2"/>
</dbReference>